<protein>
    <recommendedName>
        <fullName evidence="5">DUF3099 domain-containing protein</fullName>
    </recommendedName>
</protein>
<evidence type="ECO:0000256" key="1">
    <source>
        <dbReference type="SAM" id="MobiDB-lite"/>
    </source>
</evidence>
<dbReference type="RefSeq" id="WP_307363613.1">
    <property type="nucleotide sequence ID" value="NZ_JAUSXK010000001.1"/>
</dbReference>
<comment type="caution">
    <text evidence="3">The sequence shown here is derived from an EMBL/GenBank/DDBJ whole genome shotgun (WGS) entry which is preliminary data.</text>
</comment>
<accession>A0ABU0PDI9</accession>
<name>A0ABU0PDI9_9MICO</name>
<proteinExistence type="predicted"/>
<sequence length="142" mass="15017">MNRSRHAPAVTSLPQAPQDEATGRVRRYVLTMVIRMVCFGLTLFVTPYGWYTWVFAIATAVLPYIAVVFANAINPTTTSGAESPTQQLPASVSPVAPAADSSTPSTITIQETRSDADALQNRAKHPGDGQGDAREGKGDGAA</sequence>
<keyword evidence="2" id="KW-1133">Transmembrane helix</keyword>
<feature type="transmembrane region" description="Helical" evidence="2">
    <location>
        <begin position="51"/>
        <end position="73"/>
    </location>
</feature>
<feature type="transmembrane region" description="Helical" evidence="2">
    <location>
        <begin position="28"/>
        <end position="45"/>
    </location>
</feature>
<gene>
    <name evidence="3" type="ORF">QFZ46_003543</name>
</gene>
<keyword evidence="4" id="KW-1185">Reference proteome</keyword>
<reference evidence="3 4" key="1">
    <citation type="submission" date="2023-07" db="EMBL/GenBank/DDBJ databases">
        <title>Comparative genomics of wheat-associated soil bacteria to identify genetic determinants of phenazine resistance.</title>
        <authorList>
            <person name="Mouncey N."/>
        </authorList>
    </citation>
    <scope>NUCLEOTIDE SEQUENCE [LARGE SCALE GENOMIC DNA]</scope>
    <source>
        <strain evidence="3 4">W2I7</strain>
    </source>
</reference>
<feature type="compositionally biased region" description="Polar residues" evidence="1">
    <location>
        <begin position="76"/>
        <end position="88"/>
    </location>
</feature>
<dbReference type="EMBL" id="JAUSXK010000001">
    <property type="protein sequence ID" value="MDQ0645383.1"/>
    <property type="molecule type" value="Genomic_DNA"/>
</dbReference>
<evidence type="ECO:0000256" key="2">
    <source>
        <dbReference type="SAM" id="Phobius"/>
    </source>
</evidence>
<dbReference type="Pfam" id="PF11298">
    <property type="entry name" value="DUF3099"/>
    <property type="match status" value="1"/>
</dbReference>
<feature type="region of interest" description="Disordered" evidence="1">
    <location>
        <begin position="76"/>
        <end position="142"/>
    </location>
</feature>
<evidence type="ECO:0000313" key="3">
    <source>
        <dbReference type="EMBL" id="MDQ0645383.1"/>
    </source>
</evidence>
<evidence type="ECO:0008006" key="5">
    <source>
        <dbReference type="Google" id="ProtNLM"/>
    </source>
</evidence>
<dbReference type="InterPro" id="IPR021449">
    <property type="entry name" value="DUF3099"/>
</dbReference>
<organism evidence="3 4">
    <name type="scientific">Microbacterium murale</name>
    <dbReference type="NCBI Taxonomy" id="1081040"/>
    <lineage>
        <taxon>Bacteria</taxon>
        <taxon>Bacillati</taxon>
        <taxon>Actinomycetota</taxon>
        <taxon>Actinomycetes</taxon>
        <taxon>Micrococcales</taxon>
        <taxon>Microbacteriaceae</taxon>
        <taxon>Microbacterium</taxon>
    </lineage>
</organism>
<dbReference type="Proteomes" id="UP001239085">
    <property type="component" value="Unassembled WGS sequence"/>
</dbReference>
<feature type="compositionally biased region" description="Low complexity" evidence="1">
    <location>
        <begin position="89"/>
        <end position="106"/>
    </location>
</feature>
<keyword evidence="2" id="KW-0812">Transmembrane</keyword>
<evidence type="ECO:0000313" key="4">
    <source>
        <dbReference type="Proteomes" id="UP001239085"/>
    </source>
</evidence>
<feature type="compositionally biased region" description="Basic and acidic residues" evidence="1">
    <location>
        <begin position="125"/>
        <end position="142"/>
    </location>
</feature>
<keyword evidence="2" id="KW-0472">Membrane</keyword>